<dbReference type="NCBIfam" id="TIGR00254">
    <property type="entry name" value="GGDEF"/>
    <property type="match status" value="1"/>
</dbReference>
<dbReference type="PROSITE" id="PS50113">
    <property type="entry name" value="PAC"/>
    <property type="match status" value="1"/>
</dbReference>
<gene>
    <name evidence="4" type="ORF">C7380_11632</name>
</gene>
<dbReference type="GO" id="GO:0005886">
    <property type="term" value="C:plasma membrane"/>
    <property type="evidence" value="ECO:0007669"/>
    <property type="project" value="TreeGrafter"/>
</dbReference>
<dbReference type="Gene3D" id="3.30.450.20">
    <property type="entry name" value="PAS domain"/>
    <property type="match status" value="1"/>
</dbReference>
<dbReference type="PROSITE" id="PS50112">
    <property type="entry name" value="PAS"/>
    <property type="match status" value="1"/>
</dbReference>
<dbReference type="InterPro" id="IPR000700">
    <property type="entry name" value="PAS-assoc_C"/>
</dbReference>
<evidence type="ECO:0000259" key="2">
    <source>
        <dbReference type="PROSITE" id="PS50113"/>
    </source>
</evidence>
<feature type="domain" description="GGDEF" evidence="3">
    <location>
        <begin position="293"/>
        <end position="419"/>
    </location>
</feature>
<evidence type="ECO:0000259" key="1">
    <source>
        <dbReference type="PROSITE" id="PS50112"/>
    </source>
</evidence>
<dbReference type="GO" id="GO:0052621">
    <property type="term" value="F:diguanylate cyclase activity"/>
    <property type="evidence" value="ECO:0007669"/>
    <property type="project" value="TreeGrafter"/>
</dbReference>
<dbReference type="Pfam" id="PF00990">
    <property type="entry name" value="GGDEF"/>
    <property type="match status" value="1"/>
</dbReference>
<dbReference type="NCBIfam" id="TIGR00229">
    <property type="entry name" value="sensory_box"/>
    <property type="match status" value="1"/>
</dbReference>
<dbReference type="InterPro" id="IPR000160">
    <property type="entry name" value="GGDEF_dom"/>
</dbReference>
<dbReference type="RefSeq" id="WP_109605638.1">
    <property type="nucleotide sequence ID" value="NZ_QGGI01000016.1"/>
</dbReference>
<name>A0AA45C5L8_9BACT</name>
<dbReference type="PANTHER" id="PTHR45138:SF6">
    <property type="entry name" value="DIGUANYLATE CYCLASE DGCN"/>
    <property type="match status" value="1"/>
</dbReference>
<dbReference type="PROSITE" id="PS50887">
    <property type="entry name" value="GGDEF"/>
    <property type="match status" value="1"/>
</dbReference>
<accession>A0AA45C5L8</accession>
<feature type="domain" description="PAS" evidence="1">
    <location>
        <begin position="164"/>
        <end position="204"/>
    </location>
</feature>
<proteinExistence type="predicted"/>
<dbReference type="InterPro" id="IPR001610">
    <property type="entry name" value="PAC"/>
</dbReference>
<dbReference type="InterPro" id="IPR043128">
    <property type="entry name" value="Rev_trsase/Diguanyl_cyclase"/>
</dbReference>
<dbReference type="Proteomes" id="UP000245921">
    <property type="component" value="Unassembled WGS sequence"/>
</dbReference>
<dbReference type="CDD" id="cd00130">
    <property type="entry name" value="PAS"/>
    <property type="match status" value="1"/>
</dbReference>
<dbReference type="Gene3D" id="3.30.70.270">
    <property type="match status" value="1"/>
</dbReference>
<comment type="caution">
    <text evidence="4">The sequence shown here is derived from an EMBL/GenBank/DDBJ whole genome shotgun (WGS) entry which is preliminary data.</text>
</comment>
<dbReference type="Pfam" id="PF08447">
    <property type="entry name" value="PAS_3"/>
    <property type="match status" value="1"/>
</dbReference>
<dbReference type="InterPro" id="IPR050469">
    <property type="entry name" value="Diguanylate_Cyclase"/>
</dbReference>
<protein>
    <submittedName>
        <fullName evidence="4">PAS domain S-box-containing protein/diguanylate cyclase (GGDEF)-like protein</fullName>
    </submittedName>
</protein>
<evidence type="ECO:0000313" key="5">
    <source>
        <dbReference type="Proteomes" id="UP000245921"/>
    </source>
</evidence>
<dbReference type="SUPFAM" id="SSF55073">
    <property type="entry name" value="Nucleotide cyclase"/>
    <property type="match status" value="1"/>
</dbReference>
<dbReference type="GO" id="GO:0043709">
    <property type="term" value="P:cell adhesion involved in single-species biofilm formation"/>
    <property type="evidence" value="ECO:0007669"/>
    <property type="project" value="TreeGrafter"/>
</dbReference>
<dbReference type="PANTHER" id="PTHR45138">
    <property type="entry name" value="REGULATORY COMPONENTS OF SENSORY TRANSDUCTION SYSTEM"/>
    <property type="match status" value="1"/>
</dbReference>
<dbReference type="EMBL" id="QGGI01000016">
    <property type="protein sequence ID" value="PWJ89019.1"/>
    <property type="molecule type" value="Genomic_DNA"/>
</dbReference>
<feature type="domain" description="PAC" evidence="2">
    <location>
        <begin position="208"/>
        <end position="261"/>
    </location>
</feature>
<dbReference type="CDD" id="cd01949">
    <property type="entry name" value="GGDEF"/>
    <property type="match status" value="1"/>
</dbReference>
<dbReference type="SMART" id="SM00086">
    <property type="entry name" value="PAC"/>
    <property type="match status" value="1"/>
</dbReference>
<dbReference type="InterPro" id="IPR013655">
    <property type="entry name" value="PAS_fold_3"/>
</dbReference>
<evidence type="ECO:0000259" key="3">
    <source>
        <dbReference type="PROSITE" id="PS50887"/>
    </source>
</evidence>
<reference evidence="4 5" key="1">
    <citation type="submission" date="2018-05" db="EMBL/GenBank/DDBJ databases">
        <title>Genomic Encyclopedia of Type Strains, Phase IV (KMG-IV): sequencing the most valuable type-strain genomes for metagenomic binning, comparative biology and taxonomic classification.</title>
        <authorList>
            <person name="Goeker M."/>
        </authorList>
    </citation>
    <scope>NUCLEOTIDE SEQUENCE [LARGE SCALE GENOMIC DNA]</scope>
    <source>
        <strain evidence="4 5">DSM 24906</strain>
    </source>
</reference>
<dbReference type="InterPro" id="IPR000014">
    <property type="entry name" value="PAS"/>
</dbReference>
<dbReference type="SMART" id="SM00267">
    <property type="entry name" value="GGDEF"/>
    <property type="match status" value="1"/>
</dbReference>
<sequence>MNTYNYLKIFENLGYGLIETEILYHKNKPYDFKILEMNKNVKNIIKDIMKNNPDLELKEFFKYSFIKEINMKDFFEGYIRNIDKLNNKPINVYNKKLDAYYEFVAYLKNRKCLFVIRDITKEQKKDILIYKLQKRLNISLDIGKIGWWELNIKTGYIEFHKNKAELLDYTIEEFPKHMYDIMKLVHPDDYEHTMNAMKKHLNGEDEFYHTEYRIRTKNGYYKWFYDQGQIIERDKDHSPLNLIGVVMDITERKNTELKLKELADFDPLTDCYNRRMGLILLEEKLKYSKRYQKKCVICFIDQDNLKYINDNYGHDIGDDSLKLLAKTIKSEIRDSDILCRIGGDEFFIVFPDCVKNSALSVINRIKNKLKDINKNLDFYIDFSFGFFEYNDFDSIDIDEFIKKADEDMYSMKKLKKISK</sequence>
<dbReference type="AlphaFoldDB" id="A0AA45C5L8"/>
<dbReference type="InterPro" id="IPR035965">
    <property type="entry name" value="PAS-like_dom_sf"/>
</dbReference>
<dbReference type="SUPFAM" id="SSF55785">
    <property type="entry name" value="PYP-like sensor domain (PAS domain)"/>
    <property type="match status" value="1"/>
</dbReference>
<keyword evidence="5" id="KW-1185">Reference proteome</keyword>
<evidence type="ECO:0000313" key="4">
    <source>
        <dbReference type="EMBL" id="PWJ89019.1"/>
    </source>
</evidence>
<dbReference type="GO" id="GO:1902201">
    <property type="term" value="P:negative regulation of bacterial-type flagellum-dependent cell motility"/>
    <property type="evidence" value="ECO:0007669"/>
    <property type="project" value="TreeGrafter"/>
</dbReference>
<dbReference type="InterPro" id="IPR029787">
    <property type="entry name" value="Nucleotide_cyclase"/>
</dbReference>
<organism evidence="4 5">
    <name type="scientific">Oceanotoga teriensis</name>
    <dbReference type="NCBI Taxonomy" id="515440"/>
    <lineage>
        <taxon>Bacteria</taxon>
        <taxon>Thermotogati</taxon>
        <taxon>Thermotogota</taxon>
        <taxon>Thermotogae</taxon>
        <taxon>Petrotogales</taxon>
        <taxon>Petrotogaceae</taxon>
        <taxon>Oceanotoga</taxon>
    </lineage>
</organism>